<dbReference type="Gene3D" id="1.25.40.10">
    <property type="entry name" value="Tetratricopeptide repeat domain"/>
    <property type="match status" value="1"/>
</dbReference>
<reference evidence="2 3" key="1">
    <citation type="journal article" date="2012" name="Genome Biol.">
        <title>Genome and low-iron response of an oceanic diatom adapted to chronic iron limitation.</title>
        <authorList>
            <person name="Lommer M."/>
            <person name="Specht M."/>
            <person name="Roy A.S."/>
            <person name="Kraemer L."/>
            <person name="Andreson R."/>
            <person name="Gutowska M.A."/>
            <person name="Wolf J."/>
            <person name="Bergner S.V."/>
            <person name="Schilhabel M.B."/>
            <person name="Klostermeier U.C."/>
            <person name="Beiko R.G."/>
            <person name="Rosenstiel P."/>
            <person name="Hippler M."/>
            <person name="Laroche J."/>
        </authorList>
    </citation>
    <scope>NUCLEOTIDE SEQUENCE [LARGE SCALE GENOMIC DNA]</scope>
    <source>
        <strain evidence="2 3">CCMP1005</strain>
    </source>
</reference>
<dbReference type="InterPro" id="IPR011990">
    <property type="entry name" value="TPR-like_helical_dom_sf"/>
</dbReference>
<evidence type="ECO:0008006" key="4">
    <source>
        <dbReference type="Google" id="ProtNLM"/>
    </source>
</evidence>
<organism evidence="2 3">
    <name type="scientific">Thalassiosira oceanica</name>
    <name type="common">Marine diatom</name>
    <dbReference type="NCBI Taxonomy" id="159749"/>
    <lineage>
        <taxon>Eukaryota</taxon>
        <taxon>Sar</taxon>
        <taxon>Stramenopiles</taxon>
        <taxon>Ochrophyta</taxon>
        <taxon>Bacillariophyta</taxon>
        <taxon>Coscinodiscophyceae</taxon>
        <taxon>Thalassiosirophycidae</taxon>
        <taxon>Thalassiosirales</taxon>
        <taxon>Thalassiosiraceae</taxon>
        <taxon>Thalassiosira</taxon>
    </lineage>
</organism>
<evidence type="ECO:0000313" key="3">
    <source>
        <dbReference type="Proteomes" id="UP000266841"/>
    </source>
</evidence>
<proteinExistence type="inferred from homology"/>
<dbReference type="PANTHER" id="PTHR11102">
    <property type="entry name" value="SEL-1-LIKE PROTEIN"/>
    <property type="match status" value="1"/>
</dbReference>
<comment type="caution">
    <text evidence="2">The sequence shown here is derived from an EMBL/GenBank/DDBJ whole genome shotgun (WGS) entry which is preliminary data.</text>
</comment>
<gene>
    <name evidence="2" type="ORF">THAOC_33193</name>
</gene>
<dbReference type="Proteomes" id="UP000266841">
    <property type="component" value="Unassembled WGS sequence"/>
</dbReference>
<dbReference type="InterPro" id="IPR006597">
    <property type="entry name" value="Sel1-like"/>
</dbReference>
<comment type="similarity">
    <text evidence="1">Belongs to the sel-1 family.</text>
</comment>
<keyword evidence="3" id="KW-1185">Reference proteome</keyword>
<sequence length="219" mass="24334">MFKPCCLKLMCNGCLLAARKRDIVDCPFCRAPSAKKGQTLAMVRKRVDAGDPMAMCTLGSNYRLGEYGLERDATRAVALLERAAELGVKEAHCTLGYIYDEGRITERDLARAIGHYEAAAMSGHVIARFTLGEKEEEAGNHDLALKHAMIAAKMGYQDSLDMVKSSFMRGYATKDDYANTLRGYQSAAEEMRSHDRDEAVEAKKFVDNVLSNYLKAMKK</sequence>
<dbReference type="AlphaFoldDB" id="K0RGG7"/>
<evidence type="ECO:0000313" key="2">
    <source>
        <dbReference type="EMBL" id="EJK48041.1"/>
    </source>
</evidence>
<name>K0RGG7_THAOC</name>
<dbReference type="SUPFAM" id="SSF81901">
    <property type="entry name" value="HCP-like"/>
    <property type="match status" value="1"/>
</dbReference>
<dbReference type="Pfam" id="PF08238">
    <property type="entry name" value="Sel1"/>
    <property type="match status" value="2"/>
</dbReference>
<evidence type="ECO:0000256" key="1">
    <source>
        <dbReference type="ARBA" id="ARBA00038101"/>
    </source>
</evidence>
<dbReference type="PANTHER" id="PTHR11102:SF160">
    <property type="entry name" value="ERAD-ASSOCIATED E3 UBIQUITIN-PROTEIN LIGASE COMPONENT HRD3"/>
    <property type="match status" value="1"/>
</dbReference>
<dbReference type="EMBL" id="AGNL01046350">
    <property type="protein sequence ID" value="EJK48041.1"/>
    <property type="molecule type" value="Genomic_DNA"/>
</dbReference>
<protein>
    <recommendedName>
        <fullName evidence="4">RING-type domain-containing protein</fullName>
    </recommendedName>
</protein>
<dbReference type="SMART" id="SM00671">
    <property type="entry name" value="SEL1"/>
    <property type="match status" value="3"/>
</dbReference>
<dbReference type="OrthoDB" id="40126at2759"/>
<dbReference type="InterPro" id="IPR050767">
    <property type="entry name" value="Sel1_AlgK"/>
</dbReference>
<accession>K0RGG7</accession>